<dbReference type="RefSeq" id="WP_191153698.1">
    <property type="nucleotide sequence ID" value="NZ_JACWUN010000002.1"/>
</dbReference>
<organism evidence="2 3">
    <name type="scientific">Pelovirga terrestris</name>
    <dbReference type="NCBI Taxonomy" id="2771352"/>
    <lineage>
        <taxon>Bacteria</taxon>
        <taxon>Pseudomonadati</taxon>
        <taxon>Thermodesulfobacteriota</taxon>
        <taxon>Desulfuromonadia</taxon>
        <taxon>Geobacterales</taxon>
        <taxon>Geobacteraceae</taxon>
        <taxon>Pelovirga</taxon>
    </lineage>
</organism>
<sequence length="181" mass="20008">MIFYKLSVIRLFLITATSLLMILPAVALAVQDDDSADVRVSSLPETVRDYTYQPLGRRDPFTPLIRRDEPAPVIQTTRRPEALRGPLERYELGQMRLIAVVVVGGAPRAMLSTPDGKSYTVKVGDFVGTNGGRVKDIQTRKIGVDDQGVRIVENPDRIVVIEVGIDSQTGNKISELQYISL</sequence>
<accession>A0A8J6UQP5</accession>
<reference evidence="2" key="1">
    <citation type="submission" date="2020-09" db="EMBL/GenBank/DDBJ databases">
        <title>Pelobacter alkaliphilus sp. nov., a novel anaerobic arsenate-reducing bacterium from terrestrial mud volcano.</title>
        <authorList>
            <person name="Khomyakova M.A."/>
            <person name="Merkel A.Y."/>
            <person name="Slobodkin A.I."/>
        </authorList>
    </citation>
    <scope>NUCLEOTIDE SEQUENCE</scope>
    <source>
        <strain evidence="2">M08fum</strain>
    </source>
</reference>
<dbReference type="InterPro" id="IPR007446">
    <property type="entry name" value="PilP"/>
</dbReference>
<feature type="chain" id="PRO_5035306467" evidence="1">
    <location>
        <begin position="30"/>
        <end position="181"/>
    </location>
</feature>
<evidence type="ECO:0000256" key="1">
    <source>
        <dbReference type="SAM" id="SignalP"/>
    </source>
</evidence>
<evidence type="ECO:0000313" key="3">
    <source>
        <dbReference type="Proteomes" id="UP000632828"/>
    </source>
</evidence>
<dbReference type="Gene3D" id="2.30.30.830">
    <property type="match status" value="1"/>
</dbReference>
<keyword evidence="1" id="KW-0732">Signal</keyword>
<proteinExistence type="predicted"/>
<dbReference type="Proteomes" id="UP000632828">
    <property type="component" value="Unassembled WGS sequence"/>
</dbReference>
<comment type="caution">
    <text evidence="2">The sequence shown here is derived from an EMBL/GenBank/DDBJ whole genome shotgun (WGS) entry which is preliminary data.</text>
</comment>
<protein>
    <submittedName>
        <fullName evidence="2">Pilus assembly protein PilP</fullName>
    </submittedName>
</protein>
<dbReference type="AlphaFoldDB" id="A0A8J6UQP5"/>
<name>A0A8J6UQP5_9BACT</name>
<gene>
    <name evidence="2" type="ORF">ICT70_01915</name>
</gene>
<keyword evidence="3" id="KW-1185">Reference proteome</keyword>
<feature type="signal peptide" evidence="1">
    <location>
        <begin position="1"/>
        <end position="29"/>
    </location>
</feature>
<evidence type="ECO:0000313" key="2">
    <source>
        <dbReference type="EMBL" id="MBD1399421.1"/>
    </source>
</evidence>
<dbReference type="EMBL" id="JACWUN010000002">
    <property type="protein sequence ID" value="MBD1399421.1"/>
    <property type="molecule type" value="Genomic_DNA"/>
</dbReference>
<dbReference type="Pfam" id="PF04351">
    <property type="entry name" value="PilP"/>
    <property type="match status" value="1"/>
</dbReference>